<evidence type="ECO:0000313" key="15">
    <source>
        <dbReference type="Proteomes" id="UP000049023"/>
    </source>
</evidence>
<evidence type="ECO:0000313" key="8">
    <source>
        <dbReference type="EMBL" id="COW87456.1"/>
    </source>
</evidence>
<dbReference type="Proteomes" id="UP000038802">
    <property type="component" value="Unassembled WGS sequence"/>
</dbReference>
<evidence type="ECO:0000313" key="3">
    <source>
        <dbReference type="EMBL" id="CKR54279.1"/>
    </source>
</evidence>
<evidence type="ECO:0000313" key="10">
    <source>
        <dbReference type="Proteomes" id="UP000039021"/>
    </source>
</evidence>
<name>A0A0T9FWW3_MYCTX</name>
<dbReference type="AlphaFoldDB" id="A0A0T9FWW3"/>
<dbReference type="Proteomes" id="UP000039021">
    <property type="component" value="Unassembled WGS sequence"/>
</dbReference>
<dbReference type="Proteomes" id="UP000049023">
    <property type="component" value="Unassembled WGS sequence"/>
</dbReference>
<dbReference type="EMBL" id="CSAE01000295">
    <property type="protein sequence ID" value="COW04950.1"/>
    <property type="molecule type" value="Genomic_DNA"/>
</dbReference>
<evidence type="ECO:0000313" key="5">
    <source>
        <dbReference type="EMBL" id="CNV04554.1"/>
    </source>
</evidence>
<reference evidence="7" key="1">
    <citation type="submission" date="2015-03" db="EMBL/GenBank/DDBJ databases">
        <authorList>
            <person name="Murphy D."/>
        </authorList>
    </citation>
    <scope>NUCLEOTIDE SEQUENCE [LARGE SCALE GENOMIC DNA]</scope>
    <source>
        <strain evidence="7">K00500041</strain>
    </source>
</reference>
<dbReference type="EMBL" id="CNGE01000426">
    <property type="protein sequence ID" value="CKS73150.1"/>
    <property type="molecule type" value="Genomic_DNA"/>
</dbReference>
<dbReference type="Proteomes" id="UP000039217">
    <property type="component" value="Unassembled WGS sequence"/>
</dbReference>
<protein>
    <submittedName>
        <fullName evidence="7">Uncharacterized protein</fullName>
    </submittedName>
</protein>
<dbReference type="EMBL" id="CSAJ01000076">
    <property type="protein sequence ID" value="COV77523.1"/>
    <property type="molecule type" value="Genomic_DNA"/>
</dbReference>
<dbReference type="EMBL" id="CNFU01000279">
    <property type="protein sequence ID" value="CKR54279.1"/>
    <property type="molecule type" value="Genomic_DNA"/>
</dbReference>
<evidence type="ECO:0000313" key="7">
    <source>
        <dbReference type="EMBL" id="COW04950.1"/>
    </source>
</evidence>
<gene>
    <name evidence="2" type="ORF">ERS007657_00395</name>
    <name evidence="5" type="ORF">ERS007661_01556</name>
    <name evidence="7" type="ORF">ERS007703_02621</name>
    <name evidence="6" type="ORF">ERS007720_00898</name>
    <name evidence="8" type="ORF">ERS007739_00248</name>
    <name evidence="4" type="ORF">ERS027646_02370</name>
    <name evidence="3" type="ORF">ERS027661_01582</name>
</gene>
<dbReference type="EMBL" id="CQQC01000446">
    <property type="protein sequence ID" value="CNV04554.1"/>
    <property type="molecule type" value="Genomic_DNA"/>
</dbReference>
<evidence type="ECO:0000313" key="4">
    <source>
        <dbReference type="EMBL" id="CKS73150.1"/>
    </source>
</evidence>
<evidence type="ECO:0000313" key="13">
    <source>
        <dbReference type="Proteomes" id="UP000046680"/>
    </source>
</evidence>
<sequence length="69" mass="6848">MSSRSALTQSAGRLNVGMPTAMLAVPGAGLVAYQPPLCRVTAVSVVMSNQTHPPSSKGCSTTSVSTAAG</sequence>
<evidence type="ECO:0000313" key="9">
    <source>
        <dbReference type="Proteomes" id="UP000038802"/>
    </source>
</evidence>
<dbReference type="Proteomes" id="UP000046680">
    <property type="component" value="Unassembled WGS sequence"/>
</dbReference>
<organism evidence="7 9">
    <name type="scientific">Mycobacterium tuberculosis</name>
    <dbReference type="NCBI Taxonomy" id="1773"/>
    <lineage>
        <taxon>Bacteria</taxon>
        <taxon>Bacillati</taxon>
        <taxon>Actinomycetota</taxon>
        <taxon>Actinomycetes</taxon>
        <taxon>Mycobacteriales</taxon>
        <taxon>Mycobacteriaceae</taxon>
        <taxon>Mycobacterium</taxon>
        <taxon>Mycobacterium tuberculosis complex</taxon>
    </lineage>
</organism>
<dbReference type="EMBL" id="CSBK01000061">
    <property type="protein sequence ID" value="COW87456.1"/>
    <property type="molecule type" value="Genomic_DNA"/>
</dbReference>
<dbReference type="EMBL" id="CGCX01000081">
    <property type="protein sequence ID" value="CFR66702.1"/>
    <property type="molecule type" value="Genomic_DNA"/>
</dbReference>
<dbReference type="Proteomes" id="UP000044938">
    <property type="component" value="Unassembled WGS sequence"/>
</dbReference>
<evidence type="ECO:0000313" key="2">
    <source>
        <dbReference type="EMBL" id="CFR66702.1"/>
    </source>
</evidence>
<evidence type="ECO:0000313" key="12">
    <source>
        <dbReference type="Proteomes" id="UP000044938"/>
    </source>
</evidence>
<evidence type="ECO:0000313" key="14">
    <source>
        <dbReference type="Proteomes" id="UP000048948"/>
    </source>
</evidence>
<evidence type="ECO:0000313" key="11">
    <source>
        <dbReference type="Proteomes" id="UP000039217"/>
    </source>
</evidence>
<reference evidence="9 10" key="2">
    <citation type="submission" date="2015-03" db="EMBL/GenBank/DDBJ databases">
        <authorList>
            <consortium name="Pathogen Informatics"/>
        </authorList>
    </citation>
    <scope>NUCLEOTIDE SEQUENCE [LARGE SCALE GENOMIC DNA]</scope>
    <source>
        <strain evidence="4 14">Bir 172</strain>
        <strain evidence="3 15">Bir 187</strain>
        <strain evidence="2 13">C09601061</strain>
        <strain evidence="5 11">D00501624</strain>
        <strain evidence="9">K00500041</strain>
        <strain evidence="6 12">M09401471</strain>
        <strain evidence="10">N09902308</strain>
    </source>
</reference>
<reference evidence="8" key="3">
    <citation type="submission" date="2015-03" db="EMBL/GenBank/DDBJ databases">
        <authorList>
            <consortium name="Pathogen Informatics"/>
            <person name="Murphy D."/>
        </authorList>
    </citation>
    <scope>NUCLEOTIDE SEQUENCE</scope>
    <source>
        <strain evidence="8">N09902308</strain>
    </source>
</reference>
<feature type="region of interest" description="Disordered" evidence="1">
    <location>
        <begin position="49"/>
        <end position="69"/>
    </location>
</feature>
<proteinExistence type="predicted"/>
<dbReference type="Proteomes" id="UP000048948">
    <property type="component" value="Unassembled WGS sequence"/>
</dbReference>
<evidence type="ECO:0000313" key="6">
    <source>
        <dbReference type="EMBL" id="COV77523.1"/>
    </source>
</evidence>
<accession>A0A0T9FWW3</accession>
<evidence type="ECO:0000256" key="1">
    <source>
        <dbReference type="SAM" id="MobiDB-lite"/>
    </source>
</evidence>